<dbReference type="STRING" id="335543.Sfum_1617"/>
<evidence type="ECO:0000256" key="1">
    <source>
        <dbReference type="ARBA" id="ARBA00022729"/>
    </source>
</evidence>
<dbReference type="OrthoDB" id="5287961at2"/>
<dbReference type="InterPro" id="IPR028994">
    <property type="entry name" value="Integrin_alpha_N"/>
</dbReference>
<dbReference type="KEGG" id="sfu:Sfum_1617"/>
<dbReference type="Gene3D" id="2.130.10.130">
    <property type="entry name" value="Integrin alpha, N-terminal"/>
    <property type="match status" value="2"/>
</dbReference>
<dbReference type="EMBL" id="CP000478">
    <property type="protein sequence ID" value="ABK17304.1"/>
    <property type="molecule type" value="Genomic_DNA"/>
</dbReference>
<dbReference type="Pfam" id="PF13517">
    <property type="entry name" value="FG-GAP_3"/>
    <property type="match status" value="2"/>
</dbReference>
<dbReference type="PANTHER" id="PTHR16026:SF0">
    <property type="entry name" value="CARTILAGE ACIDIC PROTEIN 1"/>
    <property type="match status" value="1"/>
</dbReference>
<accession>A0LIQ2</accession>
<dbReference type="InterPro" id="IPR027039">
    <property type="entry name" value="Crtac1"/>
</dbReference>
<name>A0LIQ2_SYNFM</name>
<feature type="chain" id="PRO_5002626568" evidence="2">
    <location>
        <begin position="34"/>
        <end position="600"/>
    </location>
</feature>
<dbReference type="InterPro" id="IPR013517">
    <property type="entry name" value="FG-GAP"/>
</dbReference>
<dbReference type="AlphaFoldDB" id="A0LIQ2"/>
<dbReference type="InParanoid" id="A0LIQ2"/>
<protein>
    <submittedName>
        <fullName evidence="4">ASPIC/UnbV domain protein</fullName>
    </submittedName>
</protein>
<evidence type="ECO:0000313" key="5">
    <source>
        <dbReference type="Proteomes" id="UP000001784"/>
    </source>
</evidence>
<reference evidence="4 5" key="1">
    <citation type="submission" date="2006-10" db="EMBL/GenBank/DDBJ databases">
        <title>Complete sequence of Syntrophobacter fumaroxidans MPOB.</title>
        <authorList>
            <consortium name="US DOE Joint Genome Institute"/>
            <person name="Copeland A."/>
            <person name="Lucas S."/>
            <person name="Lapidus A."/>
            <person name="Barry K."/>
            <person name="Detter J.C."/>
            <person name="Glavina del Rio T."/>
            <person name="Hammon N."/>
            <person name="Israni S."/>
            <person name="Pitluck S."/>
            <person name="Goltsman E.G."/>
            <person name="Martinez M."/>
            <person name="Schmutz J."/>
            <person name="Larimer F."/>
            <person name="Land M."/>
            <person name="Hauser L."/>
            <person name="Kyrpides N."/>
            <person name="Kim E."/>
            <person name="Boone D.R."/>
            <person name="Brockman F."/>
            <person name="Culley D."/>
            <person name="Ferry J."/>
            <person name="Gunsalus R."/>
            <person name="McInerney M.J."/>
            <person name="Morrison M."/>
            <person name="Plugge C."/>
            <person name="Rohlin L."/>
            <person name="Scholten J."/>
            <person name="Sieber J."/>
            <person name="Stams A.J.M."/>
            <person name="Worm P."/>
            <person name="Henstra A.M."/>
            <person name="Richardson P."/>
        </authorList>
    </citation>
    <scope>NUCLEOTIDE SEQUENCE [LARGE SCALE GENOMIC DNA]</scope>
    <source>
        <strain evidence="5">DSM 10017 / MPOB</strain>
    </source>
</reference>
<sequence precursor="true">MRRVRFAGIIKRCFALTFALLFPATAFPAAALAATSAHARPAEQSSSSGPIFVDISETSGLDFVHFNGMSGEYYFPEMMGQGCAFLDYDNDGDLDVYLVQGSMLGPGKTLADALSPPRDSNPRHRLYRNDLTIGSDGSRTLRFVDVTDQSGINISDYGMGVATGDFNNDGWVDIFVTNLESTRMFYNNGDGTFTDVTEKSGTGGRLWATSASAFDYDRDGWLDLYVANYLDFDLVLNRKCYAPNSRRDYCGPSSFTPQSHRLFHNKGDGTFEDVTTRVLADYKAYAGLGVVALDVDGDGWPDIYVANDGYPNQLWLNREGKMFREDALFAGVALDRDGRPQGSMGIAVGDFDSDGDEDLFVTNIMGETNTLYANDGQGLFEDRTIATGLAAATVPYTSFGTGWIDYDNDGWLDLFMVNGAVLIIEELARAGDLYPLRQPKQLFRNEGGKRFVDITSDAGKDLFGPEVSRGLAFGDVDNDGDTDLLVANNNGHVRLYENKAGQQKKWLGLRLVDSQGKRDMIGALAGLKRAGMPTLWRRVRTDGSYCSANDPRLLFGLGDSETVDSIEIYWPDGTKEVWEKPTPMKYTTLKKGSVNKETGQ</sequence>
<feature type="signal peptide" evidence="2">
    <location>
        <begin position="1"/>
        <end position="33"/>
    </location>
</feature>
<dbReference type="Proteomes" id="UP000001784">
    <property type="component" value="Chromosome"/>
</dbReference>
<keyword evidence="5" id="KW-1185">Reference proteome</keyword>
<dbReference type="PANTHER" id="PTHR16026">
    <property type="entry name" value="CARTILAGE ACIDIC PROTEIN 1"/>
    <property type="match status" value="1"/>
</dbReference>
<dbReference type="eggNOG" id="COG0457">
    <property type="taxonomic scope" value="Bacteria"/>
</dbReference>
<keyword evidence="1 2" id="KW-0732">Signal</keyword>
<dbReference type="SUPFAM" id="SSF69318">
    <property type="entry name" value="Integrin alpha N-terminal domain"/>
    <property type="match status" value="1"/>
</dbReference>
<dbReference type="HOGENOM" id="CLU_017657_0_0_7"/>
<dbReference type="RefSeq" id="WP_011698474.1">
    <property type="nucleotide sequence ID" value="NC_008554.1"/>
</dbReference>
<evidence type="ECO:0000256" key="2">
    <source>
        <dbReference type="SAM" id="SignalP"/>
    </source>
</evidence>
<gene>
    <name evidence="4" type="ordered locus">Sfum_1617</name>
</gene>
<proteinExistence type="predicted"/>
<feature type="domain" description="ASPIC/UnbV" evidence="3">
    <location>
        <begin position="521"/>
        <end position="586"/>
    </location>
</feature>
<dbReference type="InterPro" id="IPR011519">
    <property type="entry name" value="UnbV_ASPIC"/>
</dbReference>
<dbReference type="Pfam" id="PF07593">
    <property type="entry name" value="UnbV_ASPIC"/>
    <property type="match status" value="1"/>
</dbReference>
<evidence type="ECO:0000259" key="3">
    <source>
        <dbReference type="Pfam" id="PF07593"/>
    </source>
</evidence>
<organism evidence="4 5">
    <name type="scientific">Syntrophobacter fumaroxidans (strain DSM 10017 / MPOB)</name>
    <dbReference type="NCBI Taxonomy" id="335543"/>
    <lineage>
        <taxon>Bacteria</taxon>
        <taxon>Pseudomonadati</taxon>
        <taxon>Thermodesulfobacteriota</taxon>
        <taxon>Syntrophobacteria</taxon>
        <taxon>Syntrophobacterales</taxon>
        <taxon>Syntrophobacteraceae</taxon>
        <taxon>Syntrophobacter</taxon>
    </lineage>
</organism>
<evidence type="ECO:0000313" key="4">
    <source>
        <dbReference type="EMBL" id="ABK17304.1"/>
    </source>
</evidence>